<evidence type="ECO:0000256" key="8">
    <source>
        <dbReference type="SAM" id="MobiDB-lite"/>
    </source>
</evidence>
<feature type="compositionally biased region" description="Basic and acidic residues" evidence="8">
    <location>
        <begin position="405"/>
        <end position="444"/>
    </location>
</feature>
<feature type="compositionally biased region" description="Polar residues" evidence="8">
    <location>
        <begin position="389"/>
        <end position="401"/>
    </location>
</feature>
<keyword evidence="4" id="KW-0336">GPI-anchor</keyword>
<sequence length="467" mass="51011">MLQHISSVLLLTLAHARAQEVESYENCSTPASTHAYAAALIAAARQAYKQERSAQIMLQKIAIYGQLDADQQLKKAVQPLKTLLKACAAAETERAEALEEEARPHILNLVQLVGAAEQLEQLAKAEIKEVAQAAHSNSAKYTKIELKTESDGTSLAFYAMGTTLKERTDPASAQASKETVAQPQQLRQVTEAAGDSASTAMCCAGNSGAVCQTGAATHVSVKGHKLYAIHDTALYIEGKKTQTNRKLTWITPNRAAATTLVKAEEFLDRLAKTTASKNGGCTPYTAPSQTFRHAVRKTLLNKPFKAELSAEDEQEITATINRVYGSSPSEYKQKIWDQIDKAKVQLQLDNQQPAVELRTINSLQQLATAYAVTSATTKRQEETHKDCQKGSSEISDKTATSCNNKNKDECNKDDKCKWKADEQKGECKPKDGEEEVKATKDDKTNSTTSNNSFVIKKAPLLLAFLLF</sequence>
<comment type="function">
    <text evidence="1">VSG forms a coat on the surface of the parasite. The trypanosome evades the immune response of the host by expressing a series of antigenically distinct VSGs from an estimated 1000 VSG genes.</text>
</comment>
<dbReference type="SUPFAM" id="SSF118251">
    <property type="entry name" value="Variant surface glycoprotein MITAT 1.2, VSG 221, C-terminal domain"/>
    <property type="match status" value="1"/>
</dbReference>
<feature type="region of interest" description="Disordered" evidence="8">
    <location>
        <begin position="377"/>
        <end position="450"/>
    </location>
</feature>
<protein>
    <submittedName>
        <fullName evidence="10">Variant surface glycoprotein 1125.29</fullName>
    </submittedName>
</protein>
<keyword evidence="3" id="KW-1003">Cell membrane</keyword>
<evidence type="ECO:0000256" key="7">
    <source>
        <dbReference type="ARBA" id="ARBA00023288"/>
    </source>
</evidence>
<evidence type="ECO:0000256" key="3">
    <source>
        <dbReference type="ARBA" id="ARBA00022475"/>
    </source>
</evidence>
<dbReference type="EMBL" id="KX698626">
    <property type="protein sequence ID" value="APD72582.1"/>
    <property type="molecule type" value="Genomic_DNA"/>
</dbReference>
<dbReference type="GO" id="GO:0098552">
    <property type="term" value="C:side of membrane"/>
    <property type="evidence" value="ECO:0007669"/>
    <property type="project" value="UniProtKB-KW"/>
</dbReference>
<dbReference type="InterPro" id="IPR027446">
    <property type="entry name" value="VSG_C_dom_sf"/>
</dbReference>
<proteinExistence type="predicted"/>
<dbReference type="SUPFAM" id="SSF58087">
    <property type="entry name" value="Variant surface glycoprotein (N-terminal domain)"/>
    <property type="match status" value="1"/>
</dbReference>
<evidence type="ECO:0000256" key="4">
    <source>
        <dbReference type="ARBA" id="ARBA00022622"/>
    </source>
</evidence>
<feature type="compositionally biased region" description="Basic and acidic residues" evidence="8">
    <location>
        <begin position="378"/>
        <end position="388"/>
    </location>
</feature>
<accession>A0A1J0R427</accession>
<evidence type="ECO:0000256" key="6">
    <source>
        <dbReference type="ARBA" id="ARBA00023180"/>
    </source>
</evidence>
<dbReference type="GO" id="GO:0005886">
    <property type="term" value="C:plasma membrane"/>
    <property type="evidence" value="ECO:0007669"/>
    <property type="project" value="UniProtKB-SubCell"/>
</dbReference>
<evidence type="ECO:0000256" key="2">
    <source>
        <dbReference type="ARBA" id="ARBA00004609"/>
    </source>
</evidence>
<dbReference type="Gene3D" id="1.10.470.10">
    <property type="entry name" value="Variant Surface Glycoprotein, subunit A, domain 2"/>
    <property type="match status" value="1"/>
</dbReference>
<evidence type="ECO:0000256" key="5">
    <source>
        <dbReference type="ARBA" id="ARBA00023136"/>
    </source>
</evidence>
<reference evidence="10" key="1">
    <citation type="submission" date="2016-08" db="EMBL/GenBank/DDBJ databases">
        <title>VSG repertoire of Trypanosoma brucei EATRO 1125.</title>
        <authorList>
            <person name="Cross G.A."/>
        </authorList>
    </citation>
    <scope>NUCLEOTIDE SEQUENCE</scope>
    <source>
        <strain evidence="10">EATRO 1125</strain>
    </source>
</reference>
<evidence type="ECO:0000256" key="9">
    <source>
        <dbReference type="SAM" id="SignalP"/>
    </source>
</evidence>
<feature type="signal peptide" evidence="9">
    <location>
        <begin position="1"/>
        <end position="18"/>
    </location>
</feature>
<feature type="chain" id="PRO_5013198654" evidence="9">
    <location>
        <begin position="19"/>
        <end position="467"/>
    </location>
</feature>
<dbReference type="VEuPathDB" id="TriTrypDB:Tb427_000261600"/>
<organism evidence="10">
    <name type="scientific">Trypanosoma brucei</name>
    <dbReference type="NCBI Taxonomy" id="5691"/>
    <lineage>
        <taxon>Eukaryota</taxon>
        <taxon>Discoba</taxon>
        <taxon>Euglenozoa</taxon>
        <taxon>Kinetoplastea</taxon>
        <taxon>Metakinetoplastina</taxon>
        <taxon>Trypanosomatida</taxon>
        <taxon>Trypanosomatidae</taxon>
        <taxon>Trypanosoma</taxon>
    </lineage>
</organism>
<keyword evidence="5" id="KW-0472">Membrane</keyword>
<dbReference type="AlphaFoldDB" id="A0A1J0R427"/>
<comment type="subcellular location">
    <subcellularLocation>
        <location evidence="2">Cell membrane</location>
        <topology evidence="2">Lipid-anchor</topology>
        <topology evidence="2">GPI-anchor</topology>
    </subcellularLocation>
</comment>
<keyword evidence="6" id="KW-0325">Glycoprotein</keyword>
<keyword evidence="7" id="KW-0449">Lipoprotein</keyword>
<name>A0A1J0R427_9TRYP</name>
<evidence type="ECO:0000313" key="10">
    <source>
        <dbReference type="EMBL" id="APD72582.1"/>
    </source>
</evidence>
<keyword evidence="9" id="KW-0732">Signal</keyword>
<evidence type="ECO:0000256" key="1">
    <source>
        <dbReference type="ARBA" id="ARBA00002523"/>
    </source>
</evidence>